<dbReference type="EMBL" id="CADCWF010000337">
    <property type="protein sequence ID" value="CAA9580016.1"/>
    <property type="molecule type" value="Genomic_DNA"/>
</dbReference>
<dbReference type="NCBIfam" id="TIGR00059">
    <property type="entry name" value="L17"/>
    <property type="match status" value="1"/>
</dbReference>
<evidence type="ECO:0000256" key="2">
    <source>
        <dbReference type="ARBA" id="ARBA00022980"/>
    </source>
</evidence>
<dbReference type="InterPro" id="IPR000456">
    <property type="entry name" value="Ribosomal_bL17"/>
</dbReference>
<dbReference type="AlphaFoldDB" id="A0A6J4VJQ8"/>
<dbReference type="GO" id="GO:0022625">
    <property type="term" value="C:cytosolic large ribosomal subunit"/>
    <property type="evidence" value="ECO:0007669"/>
    <property type="project" value="TreeGrafter"/>
</dbReference>
<protein>
    <recommendedName>
        <fullName evidence="4">Large ribosomal subunit protein bL17</fullName>
    </recommendedName>
</protein>
<dbReference type="InterPro" id="IPR036373">
    <property type="entry name" value="Ribosomal_bL17_sf"/>
</dbReference>
<evidence type="ECO:0000313" key="6">
    <source>
        <dbReference type="EMBL" id="CAA9580016.1"/>
    </source>
</evidence>
<proteinExistence type="inferred from homology"/>
<dbReference type="SUPFAM" id="SSF64263">
    <property type="entry name" value="Prokaryotic ribosomal protein L17"/>
    <property type="match status" value="1"/>
</dbReference>
<dbReference type="Gene3D" id="3.90.1030.10">
    <property type="entry name" value="Ribosomal protein L17"/>
    <property type="match status" value="1"/>
</dbReference>
<comment type="similarity">
    <text evidence="1 4 5">Belongs to the bacterial ribosomal protein bL17 family.</text>
</comment>
<name>A0A6J4VJQ8_9BACT</name>
<dbReference type="HAMAP" id="MF_01368">
    <property type="entry name" value="Ribosomal_bL17"/>
    <property type="match status" value="1"/>
</dbReference>
<keyword evidence="2 4" id="KW-0689">Ribosomal protein</keyword>
<dbReference type="PANTHER" id="PTHR14413:SF16">
    <property type="entry name" value="LARGE RIBOSOMAL SUBUNIT PROTEIN BL17M"/>
    <property type="match status" value="1"/>
</dbReference>
<evidence type="ECO:0000256" key="1">
    <source>
        <dbReference type="ARBA" id="ARBA00008777"/>
    </source>
</evidence>
<reference evidence="6" key="1">
    <citation type="submission" date="2020-02" db="EMBL/GenBank/DDBJ databases">
        <authorList>
            <person name="Meier V. D."/>
        </authorList>
    </citation>
    <scope>NUCLEOTIDE SEQUENCE</scope>
    <source>
        <strain evidence="6">AVDCRST_MAG59</strain>
    </source>
</reference>
<dbReference type="Pfam" id="PF01196">
    <property type="entry name" value="Ribosomal_L17"/>
    <property type="match status" value="1"/>
</dbReference>
<accession>A0A6J4VJQ8</accession>
<dbReference type="GO" id="GO:0006412">
    <property type="term" value="P:translation"/>
    <property type="evidence" value="ECO:0007669"/>
    <property type="project" value="UniProtKB-UniRule"/>
</dbReference>
<evidence type="ECO:0000256" key="4">
    <source>
        <dbReference type="HAMAP-Rule" id="MF_01368"/>
    </source>
</evidence>
<dbReference type="PANTHER" id="PTHR14413">
    <property type="entry name" value="RIBOSOMAL PROTEIN L17"/>
    <property type="match status" value="1"/>
</dbReference>
<keyword evidence="3 4" id="KW-0687">Ribonucleoprotein</keyword>
<dbReference type="GO" id="GO:0003735">
    <property type="term" value="F:structural constituent of ribosome"/>
    <property type="evidence" value="ECO:0007669"/>
    <property type="project" value="InterPro"/>
</dbReference>
<comment type="subunit">
    <text evidence="4">Part of the 50S ribosomal subunit. Contacts protein L32.</text>
</comment>
<evidence type="ECO:0000256" key="3">
    <source>
        <dbReference type="ARBA" id="ARBA00023274"/>
    </source>
</evidence>
<organism evidence="6">
    <name type="scientific">uncultured Thermomicrobiales bacterium</name>
    <dbReference type="NCBI Taxonomy" id="1645740"/>
    <lineage>
        <taxon>Bacteria</taxon>
        <taxon>Pseudomonadati</taxon>
        <taxon>Thermomicrobiota</taxon>
        <taxon>Thermomicrobia</taxon>
        <taxon>Thermomicrobiales</taxon>
        <taxon>environmental samples</taxon>
    </lineage>
</organism>
<sequence length="118" mass="13111">MRHQKSGRKFGRNPAQRSALLRQLAISMIIEERMTTTEAKAKTLRGVVEKLITIAREDSPHHRRLVMSKIDHLPATTKLFDVIAPRYEAGGGGYTRISKLGPRKGDAAPLALIELVEA</sequence>
<gene>
    <name evidence="4" type="primary">rplQ</name>
    <name evidence="6" type="ORF">AVDCRST_MAG59-4613</name>
</gene>
<evidence type="ECO:0000256" key="5">
    <source>
        <dbReference type="RuleBase" id="RU000660"/>
    </source>
</evidence>